<evidence type="ECO:0000313" key="2">
    <source>
        <dbReference type="EMBL" id="AXV65238.1"/>
    </source>
</evidence>
<sequence length="319" mass="36024">MLKRPTFATRFTHFFINKLLKNKHKTNEITLRHNTIYVLPSRLGAKFLFVALLNFVMGINYQNNLILAMAYLMVVLLVFAILTGYKNLRGLSVKFNHVMPCYAPNQPSAHFSIKAKSACQGVALGYKNTKSQLIDVGNNEVVNTHISLNLDKRGRYCFEKVQIYSSFPFGLVSVWSYIEPSDAIYIYPEPIDDPSLVFDTLELGDSEEHESQQKPGSDDFHQLSPFIPGTALNKVSWKHYAKTQQLLSKEFTSHSSAKMALNFNNLNGNTETRLSQLCYLVNKLTEQHVTFSLTLPNSEVASGCGLKHQKSCLQALAEF</sequence>
<name>A0AAD0RZ49_9GAMM</name>
<organism evidence="2 3">
    <name type="scientific">Pseudoalteromonas lipolytica</name>
    <dbReference type="NCBI Taxonomy" id="570156"/>
    <lineage>
        <taxon>Bacteria</taxon>
        <taxon>Pseudomonadati</taxon>
        <taxon>Pseudomonadota</taxon>
        <taxon>Gammaproteobacteria</taxon>
        <taxon>Alteromonadales</taxon>
        <taxon>Pseudoalteromonadaceae</taxon>
        <taxon>Pseudoalteromonas</taxon>
    </lineage>
</organism>
<dbReference type="KEGG" id="pdj:D0907_08145"/>
<proteinExistence type="predicted"/>
<keyword evidence="1" id="KW-0812">Transmembrane</keyword>
<reference evidence="2 3" key="1">
    <citation type="submission" date="2018-08" db="EMBL/GenBank/DDBJ databases">
        <title>Draft genome sequence of Pseudoalteromonas donghaensis HJ51.</title>
        <authorList>
            <person name="Oh J."/>
            <person name="Roh D."/>
        </authorList>
    </citation>
    <scope>NUCLEOTIDE SEQUENCE [LARGE SCALE GENOMIC DNA]</scope>
    <source>
        <strain evidence="2 3">HJ51</strain>
    </source>
</reference>
<dbReference type="PANTHER" id="PTHR34351">
    <property type="entry name" value="SLR1927 PROTEIN-RELATED"/>
    <property type="match status" value="1"/>
</dbReference>
<evidence type="ECO:0000256" key="1">
    <source>
        <dbReference type="SAM" id="Phobius"/>
    </source>
</evidence>
<protein>
    <submittedName>
        <fullName evidence="2">DUF58 domain-containing protein</fullName>
    </submittedName>
</protein>
<keyword evidence="1" id="KW-0472">Membrane</keyword>
<dbReference type="EMBL" id="CP032090">
    <property type="protein sequence ID" value="AXV65238.1"/>
    <property type="molecule type" value="Genomic_DNA"/>
</dbReference>
<dbReference type="PANTHER" id="PTHR34351:SF1">
    <property type="entry name" value="SLR1927 PROTEIN"/>
    <property type="match status" value="1"/>
</dbReference>
<keyword evidence="1" id="KW-1133">Transmembrane helix</keyword>
<dbReference type="AlphaFoldDB" id="A0AAD0RZ49"/>
<evidence type="ECO:0000313" key="3">
    <source>
        <dbReference type="Proteomes" id="UP000264605"/>
    </source>
</evidence>
<accession>A0AAD0RZ49</accession>
<feature type="transmembrane region" description="Helical" evidence="1">
    <location>
        <begin position="65"/>
        <end position="85"/>
    </location>
</feature>
<dbReference type="Proteomes" id="UP000264605">
    <property type="component" value="Chromosome"/>
</dbReference>
<gene>
    <name evidence="2" type="ORF">D0907_08145</name>
</gene>